<dbReference type="EMBL" id="CABPRJ010000025">
    <property type="protein sequence ID" value="VVC26114.1"/>
    <property type="molecule type" value="Genomic_DNA"/>
</dbReference>
<proteinExistence type="predicted"/>
<dbReference type="Proteomes" id="UP000325440">
    <property type="component" value="Unassembled WGS sequence"/>
</dbReference>
<evidence type="ECO:0000313" key="2">
    <source>
        <dbReference type="Proteomes" id="UP000325440"/>
    </source>
</evidence>
<organism evidence="1 2">
    <name type="scientific">Cinara cedri</name>
    <dbReference type="NCBI Taxonomy" id="506608"/>
    <lineage>
        <taxon>Eukaryota</taxon>
        <taxon>Metazoa</taxon>
        <taxon>Ecdysozoa</taxon>
        <taxon>Arthropoda</taxon>
        <taxon>Hexapoda</taxon>
        <taxon>Insecta</taxon>
        <taxon>Pterygota</taxon>
        <taxon>Neoptera</taxon>
        <taxon>Paraneoptera</taxon>
        <taxon>Hemiptera</taxon>
        <taxon>Sternorrhyncha</taxon>
        <taxon>Aphidomorpha</taxon>
        <taxon>Aphidoidea</taxon>
        <taxon>Aphididae</taxon>
        <taxon>Lachninae</taxon>
        <taxon>Cinara</taxon>
    </lineage>
</organism>
<keyword evidence="2" id="KW-1185">Reference proteome</keyword>
<evidence type="ECO:0008006" key="3">
    <source>
        <dbReference type="Google" id="ProtNLM"/>
    </source>
</evidence>
<accession>A0A5E4M2L9</accession>
<dbReference type="AlphaFoldDB" id="A0A5E4M2L9"/>
<dbReference type="PANTHER" id="PTHR46060:SF1">
    <property type="entry name" value="MARINER MOS1 TRANSPOSASE-LIKE PROTEIN"/>
    <property type="match status" value="1"/>
</dbReference>
<gene>
    <name evidence="1" type="ORF">CINCED_3A012498</name>
</gene>
<dbReference type="OrthoDB" id="6625701at2759"/>
<dbReference type="InterPro" id="IPR052709">
    <property type="entry name" value="Transposase-MT_Hybrid"/>
</dbReference>
<name>A0A5E4M2L9_9HEMI</name>
<reference evidence="1 2" key="1">
    <citation type="submission" date="2019-08" db="EMBL/GenBank/DDBJ databases">
        <authorList>
            <person name="Alioto T."/>
            <person name="Alioto T."/>
            <person name="Gomez Garrido J."/>
        </authorList>
    </citation>
    <scope>NUCLEOTIDE SEQUENCE [LARGE SCALE GENOMIC DNA]</scope>
</reference>
<evidence type="ECO:0000313" key="1">
    <source>
        <dbReference type="EMBL" id="VVC26114.1"/>
    </source>
</evidence>
<dbReference type="PANTHER" id="PTHR46060">
    <property type="entry name" value="MARINER MOS1 TRANSPOSASE-LIKE PROTEIN"/>
    <property type="match status" value="1"/>
</dbReference>
<sequence length="145" mass="16708">MCQNLTTVRSLGKNTVGAKSWLGEVSRDCIRKGECSGCPKEAVTDENIKKVHRIILNNREVKLIEIADIVKISSGHVHHIIHEYLYMRNLCAKWVPRELTIDQKQQRVNDSEQCLKLFNRNKPELLRQYVTMDETLAPYFTPGSN</sequence>
<protein>
    <recommendedName>
        <fullName evidence="3">Winged helix-turn-helix DNA-binding domain</fullName>
    </recommendedName>
</protein>